<accession>A0A7W6FRA2</accession>
<keyword evidence="3" id="KW-1185">Reference proteome</keyword>
<evidence type="ECO:0000313" key="3">
    <source>
        <dbReference type="Proteomes" id="UP000571950"/>
    </source>
</evidence>
<dbReference type="InterPro" id="IPR007393">
    <property type="entry name" value="YlxR_dom"/>
</dbReference>
<dbReference type="InterPro" id="IPR037465">
    <property type="entry name" value="YlxR"/>
</dbReference>
<comment type="caution">
    <text evidence="2">The sequence shown here is derived from an EMBL/GenBank/DDBJ whole genome shotgun (WGS) entry which is preliminary data.</text>
</comment>
<dbReference type="EMBL" id="JACIDT010000015">
    <property type="protein sequence ID" value="MBB3927763.1"/>
    <property type="molecule type" value="Genomic_DNA"/>
</dbReference>
<feature type="domain" description="YlxR" evidence="1">
    <location>
        <begin position="4"/>
        <end position="71"/>
    </location>
</feature>
<gene>
    <name evidence="2" type="ORF">GGR43_003500</name>
</gene>
<dbReference type="Proteomes" id="UP000571950">
    <property type="component" value="Unassembled WGS sequence"/>
</dbReference>
<dbReference type="InterPro" id="IPR035931">
    <property type="entry name" value="YlxR-like_sf"/>
</dbReference>
<evidence type="ECO:0000259" key="1">
    <source>
        <dbReference type="Pfam" id="PF04296"/>
    </source>
</evidence>
<reference evidence="2 3" key="1">
    <citation type="submission" date="2020-08" db="EMBL/GenBank/DDBJ databases">
        <title>Genomic Encyclopedia of Type Strains, Phase IV (KMG-IV): sequencing the most valuable type-strain genomes for metagenomic binning, comparative biology and taxonomic classification.</title>
        <authorList>
            <person name="Goeker M."/>
        </authorList>
    </citation>
    <scope>NUCLEOTIDE SEQUENCE [LARGE SCALE GENOMIC DNA]</scope>
    <source>
        <strain evidence="2 3">DSM 26189</strain>
    </source>
</reference>
<dbReference type="InterPro" id="IPR029064">
    <property type="entry name" value="Ribosomal_eL30-like_sf"/>
</dbReference>
<dbReference type="Pfam" id="PF04296">
    <property type="entry name" value="YlxR"/>
    <property type="match status" value="1"/>
</dbReference>
<dbReference type="PANTHER" id="PTHR34215:SF1">
    <property type="entry name" value="YLXR DOMAIN-CONTAINING PROTEIN"/>
    <property type="match status" value="1"/>
</dbReference>
<name>A0A7W6FRA2_9SPHN</name>
<proteinExistence type="predicted"/>
<sequence>MSERRCILTGDRAAPDHLVRLAIAPDGTVMPDVRGKAPGRGAWLGVSRDELEKAMAGGKLKGALARAFKDGTIAIPADLPERIAAALEQQAMDRLGLEARASNLVTGSEKIEVAARRGQVHMLLHAADAAADGRRKLDQAWRVGEEAEGSDRAGQVLPVGRDALSRAMGRENVVHIAITDGKAAGRLTALLSRWQSYVGCANGGQPKPLPEARPVECPPDI</sequence>
<protein>
    <recommendedName>
        <fullName evidence="1">YlxR domain-containing protein</fullName>
    </recommendedName>
</protein>
<dbReference type="Gene3D" id="3.30.1330.30">
    <property type="match status" value="1"/>
</dbReference>
<dbReference type="SUPFAM" id="SSF55315">
    <property type="entry name" value="L30e-like"/>
    <property type="match status" value="1"/>
</dbReference>
<evidence type="ECO:0000313" key="2">
    <source>
        <dbReference type="EMBL" id="MBB3927763.1"/>
    </source>
</evidence>
<dbReference type="AlphaFoldDB" id="A0A7W6FRA2"/>
<dbReference type="PANTHER" id="PTHR34215">
    <property type="entry name" value="BLL0784 PROTEIN"/>
    <property type="match status" value="1"/>
</dbReference>
<organism evidence="2 3">
    <name type="scientific">Sphingobium jiangsuense</name>
    <dbReference type="NCBI Taxonomy" id="870476"/>
    <lineage>
        <taxon>Bacteria</taxon>
        <taxon>Pseudomonadati</taxon>
        <taxon>Pseudomonadota</taxon>
        <taxon>Alphaproteobacteria</taxon>
        <taxon>Sphingomonadales</taxon>
        <taxon>Sphingomonadaceae</taxon>
        <taxon>Sphingobium</taxon>
    </lineage>
</organism>
<dbReference type="SUPFAM" id="SSF64376">
    <property type="entry name" value="YlxR-like"/>
    <property type="match status" value="1"/>
</dbReference>
<dbReference type="RefSeq" id="WP_188073233.1">
    <property type="nucleotide sequence ID" value="NZ_BSPS01000082.1"/>
</dbReference>